<reference evidence="2" key="1">
    <citation type="submission" date="2018-01" db="EMBL/GenBank/DDBJ databases">
        <title>Genome sequnecing of Lactobacillus formosensis KACC 18721.</title>
        <authorList>
            <person name="Kim S.-J."/>
            <person name="Heo J."/>
        </authorList>
    </citation>
    <scope>NUCLEOTIDE SEQUENCE</scope>
    <source>
        <strain evidence="2">KACC 18721</strain>
    </source>
</reference>
<proteinExistence type="predicted"/>
<sequence length="69" mass="7795">MKPIEVQIVSKASLILSRQKSPTKNNFMAETILAPFQISILAGIIGFKIFCNQIKIYIKIADDYNIKSH</sequence>
<protein>
    <submittedName>
        <fullName evidence="2">Uncharacterized protein</fullName>
    </submittedName>
</protein>
<organism evidence="2">
    <name type="scientific">Companilactobacillus formosensis</name>
    <dbReference type="NCBI Taxonomy" id="1617889"/>
    <lineage>
        <taxon>Bacteria</taxon>
        <taxon>Bacillati</taxon>
        <taxon>Bacillota</taxon>
        <taxon>Bacilli</taxon>
        <taxon>Lactobacillales</taxon>
        <taxon>Lactobacillaceae</taxon>
        <taxon>Companilactobacillus</taxon>
    </lineage>
</organism>
<dbReference type="AlphaFoldDB" id="A0A2P4R575"/>
<comment type="caution">
    <text evidence="2">The sequence shown here is derived from an EMBL/GenBank/DDBJ whole genome shotgun (WGS) entry which is preliminary data.</text>
</comment>
<evidence type="ECO:0000313" key="2">
    <source>
        <dbReference type="EMBL" id="POH36423.1"/>
    </source>
</evidence>
<evidence type="ECO:0000256" key="1">
    <source>
        <dbReference type="SAM" id="Phobius"/>
    </source>
</evidence>
<feature type="transmembrane region" description="Helical" evidence="1">
    <location>
        <begin position="32"/>
        <end position="51"/>
    </location>
</feature>
<accession>A0A2P4R575</accession>
<keyword evidence="1" id="KW-0812">Transmembrane</keyword>
<name>A0A2P4R575_9LACO</name>
<dbReference type="EMBL" id="PPWZ01000057">
    <property type="protein sequence ID" value="POH36423.1"/>
    <property type="molecule type" value="Genomic_DNA"/>
</dbReference>
<keyword evidence="1" id="KW-1133">Transmembrane helix</keyword>
<keyword evidence="1" id="KW-0472">Membrane</keyword>
<gene>
    <name evidence="2" type="ORF">C2R26_08595</name>
</gene>